<comment type="similarity">
    <text evidence="2 11 12">Belongs to the ATPase B chain family.</text>
</comment>
<keyword evidence="14" id="KW-0934">Plastid</keyword>
<dbReference type="EMBL" id="KX284719">
    <property type="protein sequence ID" value="AOM66320.1"/>
    <property type="molecule type" value="Genomic_DNA"/>
</dbReference>
<evidence type="ECO:0000256" key="11">
    <source>
        <dbReference type="HAMAP-Rule" id="MF_01399"/>
    </source>
</evidence>
<keyword evidence="8 11" id="KW-0406">Ion transport</keyword>
<evidence type="ECO:0000256" key="12">
    <source>
        <dbReference type="RuleBase" id="RU003848"/>
    </source>
</evidence>
<comment type="function">
    <text evidence="11">Component of the F(0) channel, it forms part of the peripheral stalk, linking F(1) to F(0). The b'-subunit is a diverged and duplicated form of b found in plants and photosynthetic bacteria.</text>
</comment>
<dbReference type="PANTHER" id="PTHR33445">
    <property type="entry name" value="ATP SYNTHASE SUBUNIT B', CHLOROPLASTIC"/>
    <property type="match status" value="1"/>
</dbReference>
<dbReference type="GO" id="GO:0045259">
    <property type="term" value="C:proton-transporting ATP synthase complex"/>
    <property type="evidence" value="ECO:0007669"/>
    <property type="project" value="UniProtKB-KW"/>
</dbReference>
<feature type="transmembrane region" description="Helical" evidence="11">
    <location>
        <begin position="25"/>
        <end position="46"/>
    </location>
</feature>
<evidence type="ECO:0000256" key="13">
    <source>
        <dbReference type="SAM" id="Coils"/>
    </source>
</evidence>
<dbReference type="HAMAP" id="MF_01399">
    <property type="entry name" value="ATP_synth_bprime"/>
    <property type="match status" value="1"/>
</dbReference>
<evidence type="ECO:0000256" key="9">
    <source>
        <dbReference type="ARBA" id="ARBA00023136"/>
    </source>
</evidence>
<keyword evidence="7 11" id="KW-1133">Transmembrane helix</keyword>
<dbReference type="InterPro" id="IPR002146">
    <property type="entry name" value="ATP_synth_b/b'su_bac/chlpt"/>
</dbReference>
<evidence type="ECO:0000256" key="1">
    <source>
        <dbReference type="ARBA" id="ARBA00004167"/>
    </source>
</evidence>
<comment type="subunit">
    <text evidence="11">F-type ATPases have 2 components, F(1) - the catalytic core - and F(0) - the membrane proton channel. F(1) has five subunits: alpha(3), beta(3), gamma(1), delta(1), epsilon(1). F(0) has four main subunits: a(1), b(1), b'(1) and c(10-14). The alpha and beta chains form an alternating ring which encloses part of the gamma chain. F(1) is attached to F(0) by a central stalk formed by the gamma and epsilon chains, while a peripheral stalk is formed by the delta, b and b' chains.</text>
</comment>
<evidence type="ECO:0000256" key="3">
    <source>
        <dbReference type="ARBA" id="ARBA00022448"/>
    </source>
</evidence>
<dbReference type="InterPro" id="IPR028987">
    <property type="entry name" value="ATP_synth_B-like_membr_sf"/>
</dbReference>
<name>A0A1C9CD60_CERJP</name>
<dbReference type="NCBIfam" id="NF005607">
    <property type="entry name" value="PRK07353.1"/>
    <property type="match status" value="1"/>
</dbReference>
<dbReference type="RefSeq" id="YP_009296977.1">
    <property type="nucleotide sequence ID" value="NC_031174.1"/>
</dbReference>
<evidence type="ECO:0000256" key="6">
    <source>
        <dbReference type="ARBA" id="ARBA00022781"/>
    </source>
</evidence>
<keyword evidence="6 11" id="KW-0375">Hydrogen ion transport</keyword>
<evidence type="ECO:0000256" key="4">
    <source>
        <dbReference type="ARBA" id="ARBA00022547"/>
    </source>
</evidence>
<geneLocation type="plastid" evidence="14"/>
<evidence type="ECO:0000256" key="8">
    <source>
        <dbReference type="ARBA" id="ARBA00023065"/>
    </source>
</evidence>
<comment type="subcellular location">
    <subcellularLocation>
        <location evidence="11">Cell membrane</location>
        <topology evidence="11">Single-pass membrane protein</topology>
    </subcellularLocation>
    <subcellularLocation>
        <location evidence="1">Membrane</location>
        <topology evidence="1">Single-pass membrane protein</topology>
    </subcellularLocation>
</comment>
<dbReference type="Pfam" id="PF00430">
    <property type="entry name" value="ATP-synt_B"/>
    <property type="match status" value="1"/>
</dbReference>
<proteinExistence type="inferred from homology"/>
<keyword evidence="11" id="KW-1003">Cell membrane</keyword>
<organism evidence="14">
    <name type="scientific">Ceramothamnion japonicum</name>
    <name type="common">Red alga</name>
    <name type="synonym">Ceramium japonicum</name>
    <dbReference type="NCBI Taxonomy" id="218448"/>
    <lineage>
        <taxon>Eukaryota</taxon>
        <taxon>Rhodophyta</taxon>
        <taxon>Florideophyceae</taxon>
        <taxon>Rhodymeniophycidae</taxon>
        <taxon>Ceramiales</taxon>
        <taxon>Ceramiaceae</taxon>
        <taxon>Ceramothamnion</taxon>
    </lineage>
</organism>
<dbReference type="InterPro" id="IPR050059">
    <property type="entry name" value="ATP_synthase_B_chain"/>
</dbReference>
<reference evidence="14" key="1">
    <citation type="journal article" date="2016" name="BMC Biol.">
        <title>Parallel evolution of highly conserved plastid genome architecture in red seaweeds and seed plants.</title>
        <authorList>
            <person name="Lee J."/>
            <person name="Cho C.H."/>
            <person name="Park S.I."/>
            <person name="Choi J.W."/>
            <person name="Song H.S."/>
            <person name="West J.A."/>
            <person name="Bhattacharya D."/>
            <person name="Yoon H.S."/>
        </authorList>
    </citation>
    <scope>NUCLEOTIDE SEQUENCE</scope>
</reference>
<sequence length="158" mass="17842">MHNLLISLALQESSSDQGGLFDFNATLPLMALQFLALTIILNIIYYKPLSNILDERDEYIRNSLTAASAALDRANELTSQYEYDLAESRKKAQSIIKQAQLEAQNMVADQIQEAQKDANQLISNAYNQLNVQKQQALQNLEQEIDVLSDQIQLKLLND</sequence>
<protein>
    <submittedName>
        <fullName evidence="14">ATP synthase CFO B' chain subunit II</fullName>
    </submittedName>
</protein>
<keyword evidence="3 11" id="KW-0813">Transport</keyword>
<feature type="coiled-coil region" evidence="13">
    <location>
        <begin position="89"/>
        <end position="157"/>
    </location>
</feature>
<evidence type="ECO:0000256" key="5">
    <source>
        <dbReference type="ARBA" id="ARBA00022692"/>
    </source>
</evidence>
<evidence type="ECO:0000256" key="10">
    <source>
        <dbReference type="ARBA" id="ARBA00025198"/>
    </source>
</evidence>
<evidence type="ECO:0000256" key="7">
    <source>
        <dbReference type="ARBA" id="ARBA00022989"/>
    </source>
</evidence>
<dbReference type="InterPro" id="IPR034679">
    <property type="entry name" value="ATP_synth_b"/>
</dbReference>
<keyword evidence="5 11" id="KW-0812">Transmembrane</keyword>
<dbReference type="GO" id="GO:0046933">
    <property type="term" value="F:proton-transporting ATP synthase activity, rotational mechanism"/>
    <property type="evidence" value="ECO:0007669"/>
    <property type="project" value="UniProtKB-UniRule"/>
</dbReference>
<dbReference type="GeneID" id="29073424"/>
<evidence type="ECO:0000313" key="14">
    <source>
        <dbReference type="EMBL" id="AOM66320.1"/>
    </source>
</evidence>
<comment type="function">
    <text evidence="10 11">F(1)F(0) ATP synthase produces ATP from ADP in the presence of a proton or sodium gradient. F-type ATPases consist of two structural domains, F(1) containing the extramembraneous catalytic core and F(0) containing the membrane proton channel, linked together by a central stalk and a peripheral stalk. During catalysis, ATP synthesis in the catalytic domain of F(1) is coupled via a rotary mechanism of the central stalk subunits to proton translocation.</text>
</comment>
<dbReference type="CDD" id="cd06503">
    <property type="entry name" value="ATP-synt_Fo_b"/>
    <property type="match status" value="1"/>
</dbReference>
<dbReference type="PANTHER" id="PTHR33445:SF2">
    <property type="entry name" value="ATP SYNTHASE SUBUNIT B', CHLOROPLASTIC"/>
    <property type="match status" value="1"/>
</dbReference>
<keyword evidence="4 11" id="KW-0138">CF(0)</keyword>
<keyword evidence="9 11" id="KW-0472">Membrane</keyword>
<dbReference type="SUPFAM" id="SSF81573">
    <property type="entry name" value="F1F0 ATP synthase subunit B, membrane domain"/>
    <property type="match status" value="1"/>
</dbReference>
<dbReference type="GO" id="GO:0046961">
    <property type="term" value="F:proton-transporting ATPase activity, rotational mechanism"/>
    <property type="evidence" value="ECO:0007669"/>
    <property type="project" value="TreeGrafter"/>
</dbReference>
<dbReference type="Gene3D" id="6.10.250.1580">
    <property type="match status" value="1"/>
</dbReference>
<gene>
    <name evidence="11 14" type="primary">atpG</name>
    <name evidence="11" type="synonym">atpF2</name>
    <name evidence="14" type="ORF">Ceram_044</name>
</gene>
<evidence type="ECO:0000256" key="2">
    <source>
        <dbReference type="ARBA" id="ARBA00005513"/>
    </source>
</evidence>
<keyword evidence="13" id="KW-0175">Coiled coil</keyword>
<keyword evidence="11" id="KW-0066">ATP synthesis</keyword>
<dbReference type="HAMAP" id="MF_01398">
    <property type="entry name" value="ATP_synth_b_bprime"/>
    <property type="match status" value="1"/>
</dbReference>
<accession>A0A1C9CD60</accession>
<dbReference type="GO" id="GO:0005886">
    <property type="term" value="C:plasma membrane"/>
    <property type="evidence" value="ECO:0007669"/>
    <property type="project" value="UniProtKB-SubCell"/>
</dbReference>
<dbReference type="AlphaFoldDB" id="A0A1C9CD60"/>